<dbReference type="EMBL" id="LCDB01000019">
    <property type="protein sequence ID" value="KKS43925.1"/>
    <property type="molecule type" value="Genomic_DNA"/>
</dbReference>
<reference evidence="1 2" key="1">
    <citation type="journal article" date="2015" name="Nature">
        <title>rRNA introns, odd ribosomes, and small enigmatic genomes across a large radiation of phyla.</title>
        <authorList>
            <person name="Brown C.T."/>
            <person name="Hug L.A."/>
            <person name="Thomas B.C."/>
            <person name="Sharon I."/>
            <person name="Castelle C.J."/>
            <person name="Singh A."/>
            <person name="Wilkins M.J."/>
            <person name="Williams K.H."/>
            <person name="Banfield J.F."/>
        </authorList>
    </citation>
    <scope>NUCLEOTIDE SEQUENCE [LARGE SCALE GENOMIC DNA]</scope>
</reference>
<gene>
    <name evidence="1" type="ORF">UV07_C0019G0005</name>
</gene>
<name>A0A0G0Z5D2_9BACT</name>
<organism evidence="1 2">
    <name type="scientific">Candidatus Azambacteria bacterium GW2011_GWB1_42_17</name>
    <dbReference type="NCBI Taxonomy" id="1618615"/>
    <lineage>
        <taxon>Bacteria</taxon>
        <taxon>Candidatus Azamiibacteriota</taxon>
    </lineage>
</organism>
<accession>A0A0G0Z5D2</accession>
<evidence type="ECO:0000313" key="2">
    <source>
        <dbReference type="Proteomes" id="UP000033986"/>
    </source>
</evidence>
<dbReference type="AlphaFoldDB" id="A0A0G0Z5D2"/>
<evidence type="ECO:0000313" key="1">
    <source>
        <dbReference type="EMBL" id="KKS43925.1"/>
    </source>
</evidence>
<proteinExistence type="predicted"/>
<comment type="caution">
    <text evidence="1">The sequence shown here is derived from an EMBL/GenBank/DDBJ whole genome shotgun (WGS) entry which is preliminary data.</text>
</comment>
<protein>
    <submittedName>
        <fullName evidence="1">Uncharacterized protein</fullName>
    </submittedName>
</protein>
<sequence length="309" mass="34860">MGCSDGAGKFSITTVMEESIEPFWVGNSLVFTIAANGKTWPKRLDSKISKSDIELQIYSPVSSGCLIQRWQKDERNLTNYQLLPEVWNDLTVEQRKKISAILAQKGRINYLLGTLMVSFPLQLDEKYGKREPDFMKVKVGPENFGHLDGKKGNSYIVRVIDCSYRGSPNCTCHGFVNNIRYDDVNFSFVAPITSSGTKDVCEIIREKQKQSMQEVMSASFPHTLVKAFPANHKSFDISGMKRVSDRLVVMYGENNIFDVFSIDDALLILEEDRISETTSIQAWTLCIAQNQVARNLLRLYSNNPSLSAV</sequence>
<dbReference type="Proteomes" id="UP000033986">
    <property type="component" value="Unassembled WGS sequence"/>
</dbReference>